<feature type="transmembrane region" description="Helical" evidence="2">
    <location>
        <begin position="232"/>
        <end position="254"/>
    </location>
</feature>
<name>A0ABV1HMK1_9FIRM</name>
<sequence length="460" mass="49183">MSAVTNIMLRGEIMGELYNPYPKLPKNIRQVGERDQVVKLYIEDYVNTYLKRLYPAGGQDLRVGLLLGEIRTEDGVPYLFIDGALEMEQVTREGEKVEFTEEAWKKAYQVMEQMFPHRSVQGWFLCGAPGCALSPLDYWKQHGQYFSGKNQLMYLNSGLEGEEAIYTASEDGFYKLRGYSIYYERNQMMQDYMVSRKDARRVESGTRDMVIQDFRDRMEERRQSVGHARSTIGLLGGTCSVLAVLVLAGGLVMFGNYRKMKDMEAVIASVMPSAVKSSGLRSFAGQSGDGELEVESVPGEVYPTLADIVIDQESGDGADAAGNSTAGSEAGAGVDGSGTGSAVGASGTGSAGAGVAASQAGNGTGSAAAAGSKHAETAASEISAPHGGNAGASADAAPAAAVVQIPSDAVKYVVQEGETLYGICMERYHSMAQIPQICAWNGLADENHISVGQELYLPAK</sequence>
<evidence type="ECO:0000256" key="1">
    <source>
        <dbReference type="SAM" id="MobiDB-lite"/>
    </source>
</evidence>
<feature type="compositionally biased region" description="Gly residues" evidence="1">
    <location>
        <begin position="333"/>
        <end position="345"/>
    </location>
</feature>
<dbReference type="InterPro" id="IPR018392">
    <property type="entry name" value="LysM"/>
</dbReference>
<comment type="caution">
    <text evidence="4">The sequence shown here is derived from an EMBL/GenBank/DDBJ whole genome shotgun (WGS) entry which is preliminary data.</text>
</comment>
<dbReference type="Proteomes" id="UP001437460">
    <property type="component" value="Unassembled WGS sequence"/>
</dbReference>
<keyword evidence="2" id="KW-1133">Transmembrane helix</keyword>
<dbReference type="CDD" id="cd00118">
    <property type="entry name" value="LysM"/>
    <property type="match status" value="1"/>
</dbReference>
<dbReference type="InterPro" id="IPR036779">
    <property type="entry name" value="LysM_dom_sf"/>
</dbReference>
<evidence type="ECO:0000259" key="3">
    <source>
        <dbReference type="PROSITE" id="PS51782"/>
    </source>
</evidence>
<evidence type="ECO:0000313" key="5">
    <source>
        <dbReference type="Proteomes" id="UP001437460"/>
    </source>
</evidence>
<dbReference type="Pfam" id="PF01476">
    <property type="entry name" value="LysM"/>
    <property type="match status" value="1"/>
</dbReference>
<dbReference type="PROSITE" id="PS51782">
    <property type="entry name" value="LYSM"/>
    <property type="match status" value="1"/>
</dbReference>
<accession>A0ABV1HMK1</accession>
<dbReference type="SMART" id="SM00257">
    <property type="entry name" value="LysM"/>
    <property type="match status" value="1"/>
</dbReference>
<feature type="region of interest" description="Disordered" evidence="1">
    <location>
        <begin position="314"/>
        <end position="345"/>
    </location>
</feature>
<evidence type="ECO:0000256" key="2">
    <source>
        <dbReference type="SAM" id="Phobius"/>
    </source>
</evidence>
<keyword evidence="2" id="KW-0812">Transmembrane</keyword>
<organism evidence="4 5">
    <name type="scientific">Ventrimonas faecis</name>
    <dbReference type="NCBI Taxonomy" id="3133170"/>
    <lineage>
        <taxon>Bacteria</taxon>
        <taxon>Bacillati</taxon>
        <taxon>Bacillota</taxon>
        <taxon>Clostridia</taxon>
        <taxon>Lachnospirales</taxon>
        <taxon>Lachnospiraceae</taxon>
        <taxon>Ventrimonas</taxon>
    </lineage>
</organism>
<keyword evidence="5" id="KW-1185">Reference proteome</keyword>
<gene>
    <name evidence="4" type="ORF">WMO41_10265</name>
</gene>
<reference evidence="4 5" key="1">
    <citation type="submission" date="2024-03" db="EMBL/GenBank/DDBJ databases">
        <title>Human intestinal bacterial collection.</title>
        <authorList>
            <person name="Pauvert C."/>
            <person name="Hitch T.C.A."/>
            <person name="Clavel T."/>
        </authorList>
    </citation>
    <scope>NUCLEOTIDE SEQUENCE [LARGE SCALE GENOMIC DNA]</scope>
    <source>
        <strain evidence="4 5">CLA-AP-H27</strain>
    </source>
</reference>
<proteinExistence type="predicted"/>
<dbReference type="RefSeq" id="WP_349229664.1">
    <property type="nucleotide sequence ID" value="NZ_JBBMFJ010000020.1"/>
</dbReference>
<feature type="domain" description="LysM" evidence="3">
    <location>
        <begin position="410"/>
        <end position="457"/>
    </location>
</feature>
<dbReference type="SUPFAM" id="SSF54106">
    <property type="entry name" value="LysM domain"/>
    <property type="match status" value="1"/>
</dbReference>
<feature type="region of interest" description="Disordered" evidence="1">
    <location>
        <begin position="353"/>
        <end position="372"/>
    </location>
</feature>
<dbReference type="EMBL" id="JBBMFJ010000020">
    <property type="protein sequence ID" value="MEQ2563535.1"/>
    <property type="molecule type" value="Genomic_DNA"/>
</dbReference>
<keyword evidence="2" id="KW-0472">Membrane</keyword>
<dbReference type="Gene3D" id="3.10.350.10">
    <property type="entry name" value="LysM domain"/>
    <property type="match status" value="1"/>
</dbReference>
<evidence type="ECO:0000313" key="4">
    <source>
        <dbReference type="EMBL" id="MEQ2563535.1"/>
    </source>
</evidence>
<protein>
    <submittedName>
        <fullName evidence="4">LysM peptidoglycan-binding domain-containing protein</fullName>
    </submittedName>
</protein>